<dbReference type="Gramene" id="PSS11688">
    <property type="protein sequence ID" value="PSS11688"/>
    <property type="gene ID" value="CEY00_Acc15961"/>
</dbReference>
<dbReference type="EMBL" id="NKQK01000014">
    <property type="protein sequence ID" value="PSS11688.1"/>
    <property type="molecule type" value="Genomic_DNA"/>
</dbReference>
<gene>
    <name evidence="1" type="ORF">CEY00_Acc15961</name>
</gene>
<reference evidence="1 2" key="1">
    <citation type="submission" date="2017-07" db="EMBL/GenBank/DDBJ databases">
        <title>An improved, manually edited Actinidia chinensis var. chinensis (kiwifruit) genome highlights the challenges associated with draft genomes and gene prediction in plants.</title>
        <authorList>
            <person name="Pilkington S."/>
            <person name="Crowhurst R."/>
            <person name="Hilario E."/>
            <person name="Nardozza S."/>
            <person name="Fraser L."/>
            <person name="Peng Y."/>
            <person name="Gunaseelan K."/>
            <person name="Simpson R."/>
            <person name="Tahir J."/>
            <person name="Deroles S."/>
            <person name="Templeton K."/>
            <person name="Luo Z."/>
            <person name="Davy M."/>
            <person name="Cheng C."/>
            <person name="Mcneilage M."/>
            <person name="Scaglione D."/>
            <person name="Liu Y."/>
            <person name="Zhang Q."/>
            <person name="Datson P."/>
            <person name="De Silva N."/>
            <person name="Gardiner S."/>
            <person name="Bassett H."/>
            <person name="Chagne D."/>
            <person name="Mccallum J."/>
            <person name="Dzierzon H."/>
            <person name="Deng C."/>
            <person name="Wang Y.-Y."/>
            <person name="Barron N."/>
            <person name="Manako K."/>
            <person name="Bowen J."/>
            <person name="Foster T."/>
            <person name="Erridge Z."/>
            <person name="Tiffin H."/>
            <person name="Waite C."/>
            <person name="Davies K."/>
            <person name="Grierson E."/>
            <person name="Laing W."/>
            <person name="Kirk R."/>
            <person name="Chen X."/>
            <person name="Wood M."/>
            <person name="Montefiori M."/>
            <person name="Brummell D."/>
            <person name="Schwinn K."/>
            <person name="Catanach A."/>
            <person name="Fullerton C."/>
            <person name="Li D."/>
            <person name="Meiyalaghan S."/>
            <person name="Nieuwenhuizen N."/>
            <person name="Read N."/>
            <person name="Prakash R."/>
            <person name="Hunter D."/>
            <person name="Zhang H."/>
            <person name="Mckenzie M."/>
            <person name="Knabel M."/>
            <person name="Harris A."/>
            <person name="Allan A."/>
            <person name="Chen A."/>
            <person name="Janssen B."/>
            <person name="Plunkett B."/>
            <person name="Dwamena C."/>
            <person name="Voogd C."/>
            <person name="Leif D."/>
            <person name="Lafferty D."/>
            <person name="Souleyre E."/>
            <person name="Varkonyi-Gasic E."/>
            <person name="Gambi F."/>
            <person name="Hanley J."/>
            <person name="Yao J.-L."/>
            <person name="Cheung J."/>
            <person name="David K."/>
            <person name="Warren B."/>
            <person name="Marsh K."/>
            <person name="Snowden K."/>
            <person name="Lin-Wang K."/>
            <person name="Brian L."/>
            <person name="Martinez-Sanchez M."/>
            <person name="Wang M."/>
            <person name="Ileperuma N."/>
            <person name="Macnee N."/>
            <person name="Campin R."/>
            <person name="Mcatee P."/>
            <person name="Drummond R."/>
            <person name="Espley R."/>
            <person name="Ireland H."/>
            <person name="Wu R."/>
            <person name="Atkinson R."/>
            <person name="Karunairetnam S."/>
            <person name="Bulley S."/>
            <person name="Chunkath S."/>
            <person name="Hanley Z."/>
            <person name="Storey R."/>
            <person name="Thrimawithana A."/>
            <person name="Thomson S."/>
            <person name="David C."/>
            <person name="Testolin R."/>
        </authorList>
    </citation>
    <scope>NUCLEOTIDE SEQUENCE [LARGE SCALE GENOMIC DNA]</scope>
    <source>
        <strain evidence="2">cv. Red5</strain>
        <tissue evidence="1">Young leaf</tissue>
    </source>
</reference>
<keyword evidence="2" id="KW-1185">Reference proteome</keyword>
<dbReference type="OMA" id="FDIEGDC"/>
<accession>A0A2R6QP37</accession>
<name>A0A2R6QP37_ACTCC</name>
<evidence type="ECO:0000313" key="2">
    <source>
        <dbReference type="Proteomes" id="UP000241394"/>
    </source>
</evidence>
<evidence type="ECO:0000313" key="1">
    <source>
        <dbReference type="EMBL" id="PSS11688.1"/>
    </source>
</evidence>
<organism evidence="1 2">
    <name type="scientific">Actinidia chinensis var. chinensis</name>
    <name type="common">Chinese soft-hair kiwi</name>
    <dbReference type="NCBI Taxonomy" id="1590841"/>
    <lineage>
        <taxon>Eukaryota</taxon>
        <taxon>Viridiplantae</taxon>
        <taxon>Streptophyta</taxon>
        <taxon>Embryophyta</taxon>
        <taxon>Tracheophyta</taxon>
        <taxon>Spermatophyta</taxon>
        <taxon>Magnoliopsida</taxon>
        <taxon>eudicotyledons</taxon>
        <taxon>Gunneridae</taxon>
        <taxon>Pentapetalae</taxon>
        <taxon>asterids</taxon>
        <taxon>Ericales</taxon>
        <taxon>Actinidiaceae</taxon>
        <taxon>Actinidia</taxon>
    </lineage>
</organism>
<dbReference type="InParanoid" id="A0A2R6QP37"/>
<sequence length="79" mass="8676">MEETAMEDGDNNRDMEVAPALIAVHPTRESIAVAVGSDLRVSDLLNGCPVSLVDDSSDPFHRDSIRAIRYDVKGHQRRG</sequence>
<reference evidence="2" key="2">
    <citation type="journal article" date="2018" name="BMC Genomics">
        <title>A manually annotated Actinidia chinensis var. chinensis (kiwifruit) genome highlights the challenges associated with draft genomes and gene prediction in plants.</title>
        <authorList>
            <person name="Pilkington S.M."/>
            <person name="Crowhurst R."/>
            <person name="Hilario E."/>
            <person name="Nardozza S."/>
            <person name="Fraser L."/>
            <person name="Peng Y."/>
            <person name="Gunaseelan K."/>
            <person name="Simpson R."/>
            <person name="Tahir J."/>
            <person name="Deroles S.C."/>
            <person name="Templeton K."/>
            <person name="Luo Z."/>
            <person name="Davy M."/>
            <person name="Cheng C."/>
            <person name="McNeilage M."/>
            <person name="Scaglione D."/>
            <person name="Liu Y."/>
            <person name="Zhang Q."/>
            <person name="Datson P."/>
            <person name="De Silva N."/>
            <person name="Gardiner S.E."/>
            <person name="Bassett H."/>
            <person name="Chagne D."/>
            <person name="McCallum J."/>
            <person name="Dzierzon H."/>
            <person name="Deng C."/>
            <person name="Wang Y.Y."/>
            <person name="Barron L."/>
            <person name="Manako K."/>
            <person name="Bowen J."/>
            <person name="Foster T.M."/>
            <person name="Erridge Z.A."/>
            <person name="Tiffin H."/>
            <person name="Waite C.N."/>
            <person name="Davies K.M."/>
            <person name="Grierson E.P."/>
            <person name="Laing W.A."/>
            <person name="Kirk R."/>
            <person name="Chen X."/>
            <person name="Wood M."/>
            <person name="Montefiori M."/>
            <person name="Brummell D.A."/>
            <person name="Schwinn K.E."/>
            <person name="Catanach A."/>
            <person name="Fullerton C."/>
            <person name="Li D."/>
            <person name="Meiyalaghan S."/>
            <person name="Nieuwenhuizen N."/>
            <person name="Read N."/>
            <person name="Prakash R."/>
            <person name="Hunter D."/>
            <person name="Zhang H."/>
            <person name="McKenzie M."/>
            <person name="Knabel M."/>
            <person name="Harris A."/>
            <person name="Allan A.C."/>
            <person name="Gleave A."/>
            <person name="Chen A."/>
            <person name="Janssen B.J."/>
            <person name="Plunkett B."/>
            <person name="Ampomah-Dwamena C."/>
            <person name="Voogd C."/>
            <person name="Leif D."/>
            <person name="Lafferty D."/>
            <person name="Souleyre E.J.F."/>
            <person name="Varkonyi-Gasic E."/>
            <person name="Gambi F."/>
            <person name="Hanley J."/>
            <person name="Yao J.L."/>
            <person name="Cheung J."/>
            <person name="David K.M."/>
            <person name="Warren B."/>
            <person name="Marsh K."/>
            <person name="Snowden K.C."/>
            <person name="Lin-Wang K."/>
            <person name="Brian L."/>
            <person name="Martinez-Sanchez M."/>
            <person name="Wang M."/>
            <person name="Ileperuma N."/>
            <person name="Macnee N."/>
            <person name="Campin R."/>
            <person name="McAtee P."/>
            <person name="Drummond R.S.M."/>
            <person name="Espley R.V."/>
            <person name="Ireland H.S."/>
            <person name="Wu R."/>
            <person name="Atkinson R.G."/>
            <person name="Karunairetnam S."/>
            <person name="Bulley S."/>
            <person name="Chunkath S."/>
            <person name="Hanley Z."/>
            <person name="Storey R."/>
            <person name="Thrimawithana A.H."/>
            <person name="Thomson S."/>
            <person name="David C."/>
            <person name="Testolin R."/>
            <person name="Huang H."/>
            <person name="Hellens R.P."/>
            <person name="Schaffer R.J."/>
        </authorList>
    </citation>
    <scope>NUCLEOTIDE SEQUENCE [LARGE SCALE GENOMIC DNA]</scope>
    <source>
        <strain evidence="2">cv. Red5</strain>
    </source>
</reference>
<dbReference type="Proteomes" id="UP000241394">
    <property type="component" value="Chromosome LG14"/>
</dbReference>
<protein>
    <submittedName>
        <fullName evidence="1">Transcription factor CP2-like protein</fullName>
    </submittedName>
</protein>
<proteinExistence type="predicted"/>
<dbReference type="AlphaFoldDB" id="A0A2R6QP37"/>
<dbReference type="STRING" id="1590841.A0A2R6QP37"/>
<comment type="caution">
    <text evidence="1">The sequence shown here is derived from an EMBL/GenBank/DDBJ whole genome shotgun (WGS) entry which is preliminary data.</text>
</comment>
<dbReference type="OrthoDB" id="339900at2759"/>